<comment type="caution">
    <text evidence="1">The sequence shown here is derived from an EMBL/GenBank/DDBJ whole genome shotgun (WGS) entry which is preliminary data.</text>
</comment>
<proteinExistence type="predicted"/>
<dbReference type="RefSeq" id="WP_126004330.1">
    <property type="nucleotide sequence ID" value="NZ_QQYZ01000007.1"/>
</dbReference>
<sequence>MVYILLPFDDVMEFALALLSLTPVELDALGWTFADRKRLLDHFLASGRTVQGRRVEDITRMSVRLAVPQRDVDRLQQFARRELPKAVSNAGVIDRVLDALSHASHRMLQPMSG</sequence>
<accession>A0A430G431</accession>
<organism evidence="1 2">
    <name type="scientific">Sphingomonas koreensis</name>
    <dbReference type="NCBI Taxonomy" id="93064"/>
    <lineage>
        <taxon>Bacteria</taxon>
        <taxon>Pseudomonadati</taxon>
        <taxon>Pseudomonadota</taxon>
        <taxon>Alphaproteobacteria</taxon>
        <taxon>Sphingomonadales</taxon>
        <taxon>Sphingomonadaceae</taxon>
        <taxon>Sphingomonas</taxon>
    </lineage>
</organism>
<dbReference type="Proteomes" id="UP000287746">
    <property type="component" value="Unassembled WGS sequence"/>
</dbReference>
<gene>
    <name evidence="1" type="ORF">DAH66_09530</name>
</gene>
<dbReference type="EMBL" id="QQYZ01000007">
    <property type="protein sequence ID" value="RSY85929.1"/>
    <property type="molecule type" value="Genomic_DNA"/>
</dbReference>
<name>A0A430G431_9SPHN</name>
<reference evidence="1 2" key="1">
    <citation type="submission" date="2018-07" db="EMBL/GenBank/DDBJ databases">
        <title>Genomic and Epidemiologic Investigation of an Indolent Hospital Outbreak.</title>
        <authorList>
            <person name="Johnson R.C."/>
            <person name="Deming C."/>
            <person name="Conlan S."/>
            <person name="Zellmer C.J."/>
            <person name="Michelin A.V."/>
            <person name="Lee-Lin S."/>
            <person name="Thomas P.J."/>
            <person name="Park M."/>
            <person name="Weingarten R.A."/>
            <person name="Less J."/>
            <person name="Dekker J.P."/>
            <person name="Frank K.M."/>
            <person name="Musser K.A."/>
            <person name="Mcquiston J.R."/>
            <person name="Henderson D.K."/>
            <person name="Lau A.F."/>
            <person name="Palmore T.N."/>
            <person name="Segre J.A."/>
        </authorList>
    </citation>
    <scope>NUCLEOTIDE SEQUENCE [LARGE SCALE GENOMIC DNA]</scope>
    <source>
        <strain evidence="1 2">SK-CDC1_0717</strain>
    </source>
</reference>
<evidence type="ECO:0000313" key="2">
    <source>
        <dbReference type="Proteomes" id="UP000287746"/>
    </source>
</evidence>
<evidence type="ECO:0000313" key="1">
    <source>
        <dbReference type="EMBL" id="RSY85929.1"/>
    </source>
</evidence>
<protein>
    <submittedName>
        <fullName evidence="1">Uncharacterized protein</fullName>
    </submittedName>
</protein>
<dbReference type="AlphaFoldDB" id="A0A430G431"/>